<accession>A0A1Q8ZKX5</accession>
<dbReference type="EMBL" id="MKIM01000032">
    <property type="protein sequence ID" value="OLP42544.1"/>
    <property type="molecule type" value="Genomic_DNA"/>
</dbReference>
<dbReference type="InterPro" id="IPR011990">
    <property type="entry name" value="TPR-like_helical_dom_sf"/>
</dbReference>
<protein>
    <submittedName>
        <fullName evidence="1">Nitrogen fixation protein</fullName>
    </submittedName>
</protein>
<dbReference type="OrthoDB" id="5416084at2"/>
<dbReference type="PIRSF" id="PIRSF029288">
    <property type="entry name" value="SciE_ImpE"/>
    <property type="match status" value="1"/>
</dbReference>
<dbReference type="RefSeq" id="WP_075641702.1">
    <property type="nucleotide sequence ID" value="NZ_MKIM01000032.1"/>
</dbReference>
<comment type="caution">
    <text evidence="1">The sequence shown here is derived from an EMBL/GenBank/DDBJ whole genome shotgun (WGS) entry which is preliminary data.</text>
</comment>
<dbReference type="Pfam" id="PF07024">
    <property type="entry name" value="ImpE"/>
    <property type="match status" value="1"/>
</dbReference>
<dbReference type="InterPro" id="IPR009211">
    <property type="entry name" value="TagJ"/>
</dbReference>
<dbReference type="AlphaFoldDB" id="A0A1Q8ZKX5"/>
<dbReference type="Gene3D" id="1.25.40.10">
    <property type="entry name" value="Tetratricopeptide repeat domain"/>
    <property type="match status" value="1"/>
</dbReference>
<reference evidence="1 2" key="1">
    <citation type="submission" date="2016-09" db="EMBL/GenBank/DDBJ databases">
        <title>Rhizobium oryziradicis sp. nov., isolated from the root of rice.</title>
        <authorList>
            <person name="Zhao J."/>
            <person name="Zhang X."/>
        </authorList>
    </citation>
    <scope>NUCLEOTIDE SEQUENCE [LARGE SCALE GENOMIC DNA]</scope>
    <source>
        <strain evidence="1 2">N19</strain>
    </source>
</reference>
<proteinExistence type="predicted"/>
<evidence type="ECO:0000313" key="2">
    <source>
        <dbReference type="Proteomes" id="UP000186894"/>
    </source>
</evidence>
<keyword evidence="2" id="KW-1185">Reference proteome</keyword>
<evidence type="ECO:0000313" key="1">
    <source>
        <dbReference type="EMBL" id="OLP42544.1"/>
    </source>
</evidence>
<dbReference type="STRING" id="1867956.BJF95_23445"/>
<sequence length="280" mass="30565">MSVQSRRIAALLDDHANDHTLDDVLEQVKAALKAAPADHDIRHLYIDVLILSGQYERADQQCDLAAKFQPADAVGFSILRQQIRAMAARQAWFETGAVPDFPSGPTDLDQMALKLGLAIRDGALDLAVDIVAQMEDARAACPMNYNGTSVADWRDLDDRIPHALEVLTTGGAYLWVDFRKIDNVSVEPIARLRDFAFRPAQLTLNGGAVASVLLPAVYYSSTRDAALQLARETAWEDLASGLVVGQGQKCFLADDEIVSLHEVSELDAESTSGERRIVHG</sequence>
<dbReference type="Proteomes" id="UP000186894">
    <property type="component" value="Unassembled WGS sequence"/>
</dbReference>
<organism evidence="1 2">
    <name type="scientific">Rhizobium oryziradicis</name>
    <dbReference type="NCBI Taxonomy" id="1867956"/>
    <lineage>
        <taxon>Bacteria</taxon>
        <taxon>Pseudomonadati</taxon>
        <taxon>Pseudomonadota</taxon>
        <taxon>Alphaproteobacteria</taxon>
        <taxon>Hyphomicrobiales</taxon>
        <taxon>Rhizobiaceae</taxon>
        <taxon>Rhizobium/Agrobacterium group</taxon>
        <taxon>Rhizobium</taxon>
    </lineage>
</organism>
<name>A0A1Q8ZKX5_9HYPH</name>
<gene>
    <name evidence="1" type="ORF">BJF95_23445</name>
</gene>
<dbReference type="SUPFAM" id="SSF144059">
    <property type="entry name" value="ImpE-like"/>
    <property type="match status" value="1"/>
</dbReference>